<sequence length="316" mass="35061">MEPPPPPPPPGGAVGCRPIRHWLPPDPPPLPPAWFHGAGAGASSTRSAATLHIAGTEEGEGSEGNFKNSYLSVLESVLAQKLPGSGLTTMPHIESRVRYFRTKYGAIENYPNAKGLYGIAFPRFDTLTAIYVRDIATREGQRKQNDDQEVEDDRMSRETLPQWASDRNSVDSSSSRSKRRKRTKGNEVSKSSDPFLDMASDIRGDFKIASVNFGNMAEAMERQAKVEEEARHEDPMQALQKKSIDECTRLGFSGSELLKAAAVFVKVPNQMTMLFALPESLRREFVLHMINGQRRVAVAASQQRRVPNSVKEMDHK</sequence>
<dbReference type="PANTHER" id="PTHR46250">
    <property type="entry name" value="MYB/SANT-LIKE DNA-BINDING DOMAIN PROTEIN-RELATED"/>
    <property type="match status" value="1"/>
</dbReference>
<dbReference type="EMBL" id="CP144754">
    <property type="protein sequence ID" value="WVZ96413.1"/>
    <property type="molecule type" value="Genomic_DNA"/>
</dbReference>
<evidence type="ECO:0000256" key="1">
    <source>
        <dbReference type="SAM" id="MobiDB-lite"/>
    </source>
</evidence>
<organism evidence="3 4">
    <name type="scientific">Paspalum notatum var. saurae</name>
    <dbReference type="NCBI Taxonomy" id="547442"/>
    <lineage>
        <taxon>Eukaryota</taxon>
        <taxon>Viridiplantae</taxon>
        <taxon>Streptophyta</taxon>
        <taxon>Embryophyta</taxon>
        <taxon>Tracheophyta</taxon>
        <taxon>Spermatophyta</taxon>
        <taxon>Magnoliopsida</taxon>
        <taxon>Liliopsida</taxon>
        <taxon>Poales</taxon>
        <taxon>Poaceae</taxon>
        <taxon>PACMAD clade</taxon>
        <taxon>Panicoideae</taxon>
        <taxon>Andropogonodae</taxon>
        <taxon>Paspaleae</taxon>
        <taxon>Paspalinae</taxon>
        <taxon>Paspalum</taxon>
    </lineage>
</organism>
<reference evidence="3 4" key="1">
    <citation type="submission" date="2024-02" db="EMBL/GenBank/DDBJ databases">
        <title>High-quality chromosome-scale genome assembly of Pensacola bahiagrass (Paspalum notatum Flugge var. saurae).</title>
        <authorList>
            <person name="Vega J.M."/>
            <person name="Podio M."/>
            <person name="Orjuela J."/>
            <person name="Siena L.A."/>
            <person name="Pessino S.C."/>
            <person name="Combes M.C."/>
            <person name="Mariac C."/>
            <person name="Albertini E."/>
            <person name="Pupilli F."/>
            <person name="Ortiz J.P.A."/>
            <person name="Leblanc O."/>
        </authorList>
    </citation>
    <scope>NUCLEOTIDE SEQUENCE [LARGE SCALE GENOMIC DNA]</scope>
    <source>
        <strain evidence="3">R1</strain>
        <tissue evidence="3">Leaf</tissue>
    </source>
</reference>
<feature type="region of interest" description="Disordered" evidence="1">
    <location>
        <begin position="140"/>
        <end position="194"/>
    </location>
</feature>
<gene>
    <name evidence="3" type="ORF">U9M48_042051</name>
</gene>
<dbReference type="InterPro" id="IPR056623">
    <property type="entry name" value="MLLE_2"/>
</dbReference>
<name>A0AAQ3US09_PASNO</name>
<feature type="compositionally biased region" description="Pro residues" evidence="1">
    <location>
        <begin position="1"/>
        <end position="11"/>
    </location>
</feature>
<feature type="region of interest" description="Disordered" evidence="1">
    <location>
        <begin position="1"/>
        <end position="22"/>
    </location>
</feature>
<accession>A0AAQ3US09</accession>
<protein>
    <recommendedName>
        <fullName evidence="2">MLLE-like domain-containing protein</fullName>
    </recommendedName>
</protein>
<feature type="domain" description="MLLE-like" evidence="2">
    <location>
        <begin position="235"/>
        <end position="293"/>
    </location>
</feature>
<proteinExistence type="predicted"/>
<feature type="compositionally biased region" description="Low complexity" evidence="1">
    <location>
        <begin position="165"/>
        <end position="175"/>
    </location>
</feature>
<dbReference type="Proteomes" id="UP001341281">
    <property type="component" value="Chromosome 10"/>
</dbReference>
<evidence type="ECO:0000313" key="4">
    <source>
        <dbReference type="Proteomes" id="UP001341281"/>
    </source>
</evidence>
<evidence type="ECO:0000259" key="2">
    <source>
        <dbReference type="Pfam" id="PF23950"/>
    </source>
</evidence>
<dbReference type="Pfam" id="PF23950">
    <property type="entry name" value="MLLE_2"/>
    <property type="match status" value="1"/>
</dbReference>
<evidence type="ECO:0000313" key="3">
    <source>
        <dbReference type="EMBL" id="WVZ96413.1"/>
    </source>
</evidence>
<dbReference type="PANTHER" id="PTHR46250:SF15">
    <property type="entry name" value="OS01G0523800 PROTEIN"/>
    <property type="match status" value="1"/>
</dbReference>
<keyword evidence="4" id="KW-1185">Reference proteome</keyword>
<dbReference type="AlphaFoldDB" id="A0AAQ3US09"/>